<keyword evidence="2" id="KW-1185">Reference proteome</keyword>
<dbReference type="AlphaFoldDB" id="A0A160P0S5"/>
<reference evidence="1 2" key="1">
    <citation type="journal article" date="2016" name="Genome Announc.">
        <title>Complete Genome Sequence of Thiostrepton-Producing Streptomyces laurentii ATCC 31255.</title>
        <authorList>
            <person name="Doi K."/>
            <person name="Fujino Y."/>
            <person name="Nagayoshi Y."/>
            <person name="Ohshima T."/>
            <person name="Ogata S."/>
        </authorList>
    </citation>
    <scope>NUCLEOTIDE SEQUENCE [LARGE SCALE GENOMIC DNA]</scope>
    <source>
        <strain evidence="1 2">ATCC 31255</strain>
    </source>
</reference>
<name>A0A160P0S5_STRLU</name>
<proteinExistence type="predicted"/>
<accession>A0A160P0S5</accession>
<dbReference type="EMBL" id="AP017424">
    <property type="protein sequence ID" value="BAU84001.1"/>
    <property type="molecule type" value="Genomic_DNA"/>
</dbReference>
<evidence type="ECO:0000313" key="2">
    <source>
        <dbReference type="Proteomes" id="UP000217676"/>
    </source>
</evidence>
<gene>
    <name evidence="1" type="ORF">SLA_3087</name>
</gene>
<protein>
    <recommendedName>
        <fullName evidence="3">ABM domain-containing protein</fullName>
    </recommendedName>
</protein>
<evidence type="ECO:0008006" key="3">
    <source>
        <dbReference type="Google" id="ProtNLM"/>
    </source>
</evidence>
<dbReference type="InterPro" id="IPR011008">
    <property type="entry name" value="Dimeric_a/b-barrel"/>
</dbReference>
<dbReference type="Proteomes" id="UP000217676">
    <property type="component" value="Chromosome"/>
</dbReference>
<dbReference type="SUPFAM" id="SSF54909">
    <property type="entry name" value="Dimeric alpha+beta barrel"/>
    <property type="match status" value="2"/>
</dbReference>
<dbReference type="RefSeq" id="WP_359882893.1">
    <property type="nucleotide sequence ID" value="NZ_JBEYHT010000057.1"/>
</dbReference>
<sequence>MAIRSQDTPLTVINRFRVKGDGDRFVRKFRAHSQYLRARPEFDFLVTVQLVDQPEVVVNLAHWRTVRGFLRTVHEDTFQEHVRQLGPLVETEADQALSVARVLKENALVGTANILLTRARPHGDPHDFERRFAELDDRHGRLGGFGGSDLLRSTLYPDTYLGLQWWYDADECDRALLDRRRRALAERMAEEADLVVDRGRHLAYERDLS</sequence>
<evidence type="ECO:0000313" key="1">
    <source>
        <dbReference type="EMBL" id="BAU84001.1"/>
    </source>
</evidence>
<dbReference type="KEGG" id="slau:SLA_3087"/>
<dbReference type="Gene3D" id="3.30.70.100">
    <property type="match status" value="2"/>
</dbReference>
<organism evidence="1 2">
    <name type="scientific">Streptomyces laurentii</name>
    <dbReference type="NCBI Taxonomy" id="39478"/>
    <lineage>
        <taxon>Bacteria</taxon>
        <taxon>Bacillati</taxon>
        <taxon>Actinomycetota</taxon>
        <taxon>Actinomycetes</taxon>
        <taxon>Kitasatosporales</taxon>
        <taxon>Streptomycetaceae</taxon>
        <taxon>Streptomyces</taxon>
    </lineage>
</organism>